<gene>
    <name evidence="10" type="ORF">Q2T77_26080</name>
</gene>
<evidence type="ECO:0000259" key="9">
    <source>
        <dbReference type="PROSITE" id="PS50979"/>
    </source>
</evidence>
<dbReference type="RefSeq" id="WP_301813579.1">
    <property type="nucleotide sequence ID" value="NZ_JAUJZH010000022.1"/>
</dbReference>
<dbReference type="Pfam" id="PF00289">
    <property type="entry name" value="Biotin_carb_N"/>
    <property type="match status" value="1"/>
</dbReference>
<dbReference type="SMART" id="SM00878">
    <property type="entry name" value="Biotin_carb_C"/>
    <property type="match status" value="1"/>
</dbReference>
<evidence type="ECO:0000259" key="8">
    <source>
        <dbReference type="PROSITE" id="PS50975"/>
    </source>
</evidence>
<dbReference type="SUPFAM" id="SSF51246">
    <property type="entry name" value="Rudiment single hybrid motif"/>
    <property type="match status" value="1"/>
</dbReference>
<evidence type="ECO:0000313" key="11">
    <source>
        <dbReference type="Proteomes" id="UP001169027"/>
    </source>
</evidence>
<evidence type="ECO:0000256" key="1">
    <source>
        <dbReference type="ARBA" id="ARBA00001953"/>
    </source>
</evidence>
<dbReference type="PROSITE" id="PS50975">
    <property type="entry name" value="ATP_GRASP"/>
    <property type="match status" value="1"/>
</dbReference>
<dbReference type="Gene3D" id="3.30.700.40">
    <property type="match status" value="1"/>
</dbReference>
<feature type="domain" description="ATP-grasp" evidence="8">
    <location>
        <begin position="132"/>
        <end position="329"/>
    </location>
</feature>
<dbReference type="Gene3D" id="2.40.50.100">
    <property type="match status" value="1"/>
</dbReference>
<dbReference type="InterPro" id="IPR016185">
    <property type="entry name" value="PreATP-grasp_dom_sf"/>
</dbReference>
<name>A0ABT8SC24_9BURK</name>
<dbReference type="InterPro" id="IPR005482">
    <property type="entry name" value="Biotin_COase_C"/>
</dbReference>
<dbReference type="InterPro" id="IPR000089">
    <property type="entry name" value="Biotin_lipoyl"/>
</dbReference>
<dbReference type="InterPro" id="IPR005481">
    <property type="entry name" value="BC-like_N"/>
</dbReference>
<sequence>MTAKTVSTPSATPFHKVLVANRGEIALRVIRSARAMGYRTVAVYSTADAGARHVQEADQAVCIGEPLPAQSYLRIPAIVEAAKLSGADAVHPGYGFLAENEDFAQACKDAGLVFIGPSAEAIVSMGNKAGAKTLMQAAGVPCIPGYQGEDQSESRLAEESARIGFPVMIKATAGGGGRGMRLVPSAKEFPELLRSARSEAQSAFGDPEVILERAIVEPRHIEIQIFADRHGNAIHLGERDCSVQRRHQKLIEEAPSPAVDAALRERMGATAVAAVKAIRYEGAGTLEFLLDREGNFYFMEMNTRLQVEHPVTEAVTGLDLVELQLRVAAGEALPLTQAQVRFEGHAIEVRLCAEDADQGFMPQSGTVALWKMPAQLRVEDALCSGAEIPPYYDSMIAKIISHGRTRDEARRKLAAGLEDAVALGVTTNQAFLRSCLAHPVFAAGAATTAFIGQHQEALLAPDEAVQARAAALAAVLLYETTGERRQRAAGRRLSHNLPISLRFDIGGKAQNASVTLPRQHRFEVALGERSFAIDVVALGSDTVRFVCDGLHEHATWFRDGATLLLQYRGLALRVEDKTRAASARQGESGGDGKLRASMNGRVVAVLAAVGDMVEAGQPIVTLEAMKMEHVHAAPVAGRLTAVHVSNGEQVAASRVVAEIEVAVAGPA</sequence>
<dbReference type="CDD" id="cd06850">
    <property type="entry name" value="biotinyl_domain"/>
    <property type="match status" value="1"/>
</dbReference>
<dbReference type="PANTHER" id="PTHR18866">
    <property type="entry name" value="CARBOXYLASE:PYRUVATE/ACETYL-COA/PROPIONYL-COA CARBOXYLASE"/>
    <property type="match status" value="1"/>
</dbReference>
<keyword evidence="11" id="KW-1185">Reference proteome</keyword>
<keyword evidence="5" id="KW-0092">Biotin</keyword>
<dbReference type="PROSITE" id="PS00867">
    <property type="entry name" value="CPSASE_2"/>
    <property type="match status" value="1"/>
</dbReference>
<dbReference type="InterPro" id="IPR011764">
    <property type="entry name" value="Biotin_carboxylation_dom"/>
</dbReference>
<dbReference type="InterPro" id="IPR011761">
    <property type="entry name" value="ATP-grasp"/>
</dbReference>
<dbReference type="Gene3D" id="3.30.470.20">
    <property type="entry name" value="ATP-grasp fold, B domain"/>
    <property type="match status" value="1"/>
</dbReference>
<accession>A0ABT8SC24</accession>
<dbReference type="Proteomes" id="UP001169027">
    <property type="component" value="Unassembled WGS sequence"/>
</dbReference>
<dbReference type="InterPro" id="IPR011054">
    <property type="entry name" value="Rudment_hybrid_motif"/>
</dbReference>
<dbReference type="PROSITE" id="PS00866">
    <property type="entry name" value="CPSASE_1"/>
    <property type="match status" value="1"/>
</dbReference>
<feature type="domain" description="Lipoyl-binding" evidence="7">
    <location>
        <begin position="582"/>
        <end position="660"/>
    </location>
</feature>
<dbReference type="InterPro" id="IPR013815">
    <property type="entry name" value="ATP_grasp_subdomain_1"/>
</dbReference>
<keyword evidence="3 6" id="KW-0547">Nucleotide-binding</keyword>
<dbReference type="EMBL" id="JAUKVY010000022">
    <property type="protein sequence ID" value="MDO1535757.1"/>
    <property type="molecule type" value="Genomic_DNA"/>
</dbReference>
<dbReference type="InterPro" id="IPR005479">
    <property type="entry name" value="CPAse_ATP-bd"/>
</dbReference>
<dbReference type="PROSITE" id="PS50968">
    <property type="entry name" value="BIOTINYL_LIPOYL"/>
    <property type="match status" value="1"/>
</dbReference>
<comment type="caution">
    <text evidence="10">The sequence shown here is derived from an EMBL/GenBank/DDBJ whole genome shotgun (WGS) entry which is preliminary data.</text>
</comment>
<dbReference type="PROSITE" id="PS50979">
    <property type="entry name" value="BC"/>
    <property type="match status" value="1"/>
</dbReference>
<dbReference type="Pfam" id="PF02786">
    <property type="entry name" value="CPSase_L_D2"/>
    <property type="match status" value="1"/>
</dbReference>
<dbReference type="GO" id="GO:0003989">
    <property type="term" value="F:acetyl-CoA carboxylase activity"/>
    <property type="evidence" value="ECO:0007669"/>
    <property type="project" value="UniProtKB-EC"/>
</dbReference>
<evidence type="ECO:0000256" key="5">
    <source>
        <dbReference type="ARBA" id="ARBA00023267"/>
    </source>
</evidence>
<dbReference type="NCBIfam" id="NF006367">
    <property type="entry name" value="PRK08591.1"/>
    <property type="match status" value="1"/>
</dbReference>
<evidence type="ECO:0000256" key="3">
    <source>
        <dbReference type="ARBA" id="ARBA00022741"/>
    </source>
</evidence>
<dbReference type="SUPFAM" id="SSF52440">
    <property type="entry name" value="PreATP-grasp domain"/>
    <property type="match status" value="1"/>
</dbReference>
<proteinExistence type="predicted"/>
<dbReference type="Gene3D" id="3.30.1490.20">
    <property type="entry name" value="ATP-grasp fold, A domain"/>
    <property type="match status" value="1"/>
</dbReference>
<evidence type="ECO:0000259" key="7">
    <source>
        <dbReference type="PROSITE" id="PS50968"/>
    </source>
</evidence>
<protein>
    <submittedName>
        <fullName evidence="10">Acetyl-CoA carboxylase biotin carboxylase subunit</fullName>
        <ecNumber evidence="10">6.4.1.2</ecNumber>
    </submittedName>
</protein>
<comment type="cofactor">
    <cofactor evidence="1">
        <name>biotin</name>
        <dbReference type="ChEBI" id="CHEBI:57586"/>
    </cofactor>
</comment>
<evidence type="ECO:0000256" key="6">
    <source>
        <dbReference type="PROSITE-ProRule" id="PRU00409"/>
    </source>
</evidence>
<keyword evidence="2 10" id="KW-0436">Ligase</keyword>
<dbReference type="Pfam" id="PF00364">
    <property type="entry name" value="Biotin_lipoyl"/>
    <property type="match status" value="1"/>
</dbReference>
<dbReference type="Pfam" id="PF02785">
    <property type="entry name" value="Biotin_carb_C"/>
    <property type="match status" value="1"/>
</dbReference>
<evidence type="ECO:0000256" key="2">
    <source>
        <dbReference type="ARBA" id="ARBA00022598"/>
    </source>
</evidence>
<dbReference type="InterPro" id="IPR050856">
    <property type="entry name" value="Biotin_carboxylase_complex"/>
</dbReference>
<evidence type="ECO:0000256" key="4">
    <source>
        <dbReference type="ARBA" id="ARBA00022840"/>
    </source>
</evidence>
<keyword evidence="4 6" id="KW-0067">ATP-binding</keyword>
<dbReference type="SUPFAM" id="SSF56059">
    <property type="entry name" value="Glutathione synthetase ATP-binding domain-like"/>
    <property type="match status" value="1"/>
</dbReference>
<organism evidence="10 11">
    <name type="scientific">Variovorax ginsengisoli</name>
    <dbReference type="NCBI Taxonomy" id="363844"/>
    <lineage>
        <taxon>Bacteria</taxon>
        <taxon>Pseudomonadati</taxon>
        <taxon>Pseudomonadota</taxon>
        <taxon>Betaproteobacteria</taxon>
        <taxon>Burkholderiales</taxon>
        <taxon>Comamonadaceae</taxon>
        <taxon>Variovorax</taxon>
    </lineage>
</organism>
<evidence type="ECO:0000313" key="10">
    <source>
        <dbReference type="EMBL" id="MDO1535757.1"/>
    </source>
</evidence>
<dbReference type="EC" id="6.4.1.2" evidence="10"/>
<dbReference type="SUPFAM" id="SSF51230">
    <property type="entry name" value="Single hybrid motif"/>
    <property type="match status" value="1"/>
</dbReference>
<feature type="domain" description="Biotin carboxylation" evidence="9">
    <location>
        <begin position="13"/>
        <end position="456"/>
    </location>
</feature>
<dbReference type="Gene3D" id="3.40.50.20">
    <property type="match status" value="1"/>
</dbReference>
<reference evidence="10" key="1">
    <citation type="submission" date="2023-06" db="EMBL/GenBank/DDBJ databases">
        <authorList>
            <person name="Jiang Y."/>
            <person name="Liu Q."/>
        </authorList>
    </citation>
    <scope>NUCLEOTIDE SEQUENCE</scope>
    <source>
        <strain evidence="10">CGMCC 1.12090</strain>
    </source>
</reference>
<dbReference type="PANTHER" id="PTHR18866:SF33">
    <property type="entry name" value="METHYLCROTONOYL-COA CARBOXYLASE SUBUNIT ALPHA, MITOCHONDRIAL-RELATED"/>
    <property type="match status" value="1"/>
</dbReference>
<dbReference type="InterPro" id="IPR011053">
    <property type="entry name" value="Single_hybrid_motif"/>
</dbReference>